<reference evidence="1" key="1">
    <citation type="submission" date="2020-10" db="EMBL/GenBank/DDBJ databases">
        <title>High-Quality Genome Resource of Clonostachys rosea strain S41 by Oxford Nanopore Long-Read Sequencing.</title>
        <authorList>
            <person name="Wang H."/>
        </authorList>
    </citation>
    <scope>NUCLEOTIDE SEQUENCE</scope>
    <source>
        <strain evidence="1">S41</strain>
    </source>
</reference>
<proteinExistence type="predicted"/>
<sequence>MNPGDTVTSSLTDEQVQNPRCVGNYFGEAPYMVAVATRLRQAWLLRDNWIEGEPLTRGPARNKWFEKLAYCIQESSEEEIAAMRNPDRENTSTPLREGLYFLWNHVFVDASKAFTATIGAGTFSGPSYETLEFRFPGADSEGELVKVDSFSYDTDIMLVPAFLEPGIELCGRIGDEAKQSMKLSEDSDDNETPKFSFNATNSDWVYLGKMVYWVKGKEKVNIYLPKLADMAGKLACVLVCGKYPE</sequence>
<evidence type="ECO:0000313" key="1">
    <source>
        <dbReference type="EMBL" id="KAF9759532.1"/>
    </source>
</evidence>
<comment type="caution">
    <text evidence="1">The sequence shown here is derived from an EMBL/GenBank/DDBJ whole genome shotgun (WGS) entry which is preliminary data.</text>
</comment>
<gene>
    <name evidence="1" type="ORF">IM811_001226</name>
</gene>
<organism evidence="1 2">
    <name type="scientific">Bionectria ochroleuca</name>
    <name type="common">Gliocladium roseum</name>
    <dbReference type="NCBI Taxonomy" id="29856"/>
    <lineage>
        <taxon>Eukaryota</taxon>
        <taxon>Fungi</taxon>
        <taxon>Dikarya</taxon>
        <taxon>Ascomycota</taxon>
        <taxon>Pezizomycotina</taxon>
        <taxon>Sordariomycetes</taxon>
        <taxon>Hypocreomycetidae</taxon>
        <taxon>Hypocreales</taxon>
        <taxon>Bionectriaceae</taxon>
        <taxon>Clonostachys</taxon>
    </lineage>
</organism>
<evidence type="ECO:0000313" key="2">
    <source>
        <dbReference type="Proteomes" id="UP000616885"/>
    </source>
</evidence>
<dbReference type="Proteomes" id="UP000616885">
    <property type="component" value="Unassembled WGS sequence"/>
</dbReference>
<accession>A0A8H7TW03</accession>
<dbReference type="EMBL" id="JADCTT010000001">
    <property type="protein sequence ID" value="KAF9759532.1"/>
    <property type="molecule type" value="Genomic_DNA"/>
</dbReference>
<protein>
    <submittedName>
        <fullName evidence="1">Uncharacterized protein</fullName>
    </submittedName>
</protein>
<name>A0A8H7TW03_BIOOC</name>
<dbReference type="AlphaFoldDB" id="A0A8H7TW03"/>